<evidence type="ECO:0000256" key="1">
    <source>
        <dbReference type="SAM" id="MobiDB-lite"/>
    </source>
</evidence>
<feature type="compositionally biased region" description="Basic and acidic residues" evidence="1">
    <location>
        <begin position="105"/>
        <end position="116"/>
    </location>
</feature>
<reference evidence="2" key="2">
    <citation type="journal article" date="2015" name="Data Brief">
        <title>Shoot transcriptome of the giant reed, Arundo donax.</title>
        <authorList>
            <person name="Barrero R.A."/>
            <person name="Guerrero F.D."/>
            <person name="Moolhuijzen P."/>
            <person name="Goolsby J.A."/>
            <person name="Tidwell J."/>
            <person name="Bellgard S.E."/>
            <person name="Bellgard M.I."/>
        </authorList>
    </citation>
    <scope>NUCLEOTIDE SEQUENCE</scope>
    <source>
        <tissue evidence="2">Shoot tissue taken approximately 20 cm above the soil surface</tissue>
    </source>
</reference>
<sequence length="144" mass="15679">MGAQQHRVAGSVVALLGAPPEATGRVQPSHVRDGRREDGEHHQDLEVVPFLLELGGRRRLSSSKEPKVMIEEDDGHVGEYAGHQHDGANGGERVVAAPDGVGPHGAEEVDHHHRPNEEEYRLALAIAVIPVYEEEEANKERCGK</sequence>
<accession>A0A0A9BJ06</accession>
<evidence type="ECO:0000313" key="2">
    <source>
        <dbReference type="EMBL" id="JAD59277.1"/>
    </source>
</evidence>
<feature type="region of interest" description="Disordered" evidence="1">
    <location>
        <begin position="97"/>
        <end position="116"/>
    </location>
</feature>
<feature type="compositionally biased region" description="Basic and acidic residues" evidence="1">
    <location>
        <begin position="30"/>
        <end position="44"/>
    </location>
</feature>
<dbReference type="AlphaFoldDB" id="A0A0A9BJ06"/>
<feature type="region of interest" description="Disordered" evidence="1">
    <location>
        <begin position="1"/>
        <end position="44"/>
    </location>
</feature>
<protein>
    <submittedName>
        <fullName evidence="2">Uncharacterized protein</fullName>
    </submittedName>
</protein>
<organism evidence="2">
    <name type="scientific">Arundo donax</name>
    <name type="common">Giant reed</name>
    <name type="synonym">Donax arundinaceus</name>
    <dbReference type="NCBI Taxonomy" id="35708"/>
    <lineage>
        <taxon>Eukaryota</taxon>
        <taxon>Viridiplantae</taxon>
        <taxon>Streptophyta</taxon>
        <taxon>Embryophyta</taxon>
        <taxon>Tracheophyta</taxon>
        <taxon>Spermatophyta</taxon>
        <taxon>Magnoliopsida</taxon>
        <taxon>Liliopsida</taxon>
        <taxon>Poales</taxon>
        <taxon>Poaceae</taxon>
        <taxon>PACMAD clade</taxon>
        <taxon>Arundinoideae</taxon>
        <taxon>Arundineae</taxon>
        <taxon>Arundo</taxon>
    </lineage>
</organism>
<reference evidence="2" key="1">
    <citation type="submission" date="2014-09" db="EMBL/GenBank/DDBJ databases">
        <authorList>
            <person name="Magalhaes I.L.F."/>
            <person name="Oliveira U."/>
            <person name="Santos F.R."/>
            <person name="Vidigal T.H.D.A."/>
            <person name="Brescovit A.D."/>
            <person name="Santos A.J."/>
        </authorList>
    </citation>
    <scope>NUCLEOTIDE SEQUENCE</scope>
    <source>
        <tissue evidence="2">Shoot tissue taken approximately 20 cm above the soil surface</tissue>
    </source>
</reference>
<dbReference type="EMBL" id="GBRH01238618">
    <property type="protein sequence ID" value="JAD59277.1"/>
    <property type="molecule type" value="Transcribed_RNA"/>
</dbReference>
<name>A0A0A9BJ06_ARUDO</name>
<proteinExistence type="predicted"/>